<feature type="domain" description="DUF4139" evidence="3">
    <location>
        <begin position="218"/>
        <end position="518"/>
    </location>
</feature>
<feature type="signal peptide" evidence="2">
    <location>
        <begin position="1"/>
        <end position="20"/>
    </location>
</feature>
<keyword evidence="5" id="KW-1185">Reference proteome</keyword>
<dbReference type="Pfam" id="PF13598">
    <property type="entry name" value="DUF4139"/>
    <property type="match status" value="1"/>
</dbReference>
<dbReference type="InterPro" id="IPR037291">
    <property type="entry name" value="DUF4139"/>
</dbReference>
<name>A0ABX7RFT8_9GAMM</name>
<evidence type="ECO:0000259" key="3">
    <source>
        <dbReference type="Pfam" id="PF13598"/>
    </source>
</evidence>
<dbReference type="Proteomes" id="UP000663400">
    <property type="component" value="Chromosome"/>
</dbReference>
<dbReference type="PANTHER" id="PTHR38075:SF1">
    <property type="entry name" value="DUF4139 DOMAIN-CONTAINING PROTEIN"/>
    <property type="match status" value="1"/>
</dbReference>
<feature type="compositionally biased region" description="Low complexity" evidence="1">
    <location>
        <begin position="28"/>
        <end position="47"/>
    </location>
</feature>
<evidence type="ECO:0000313" key="5">
    <source>
        <dbReference type="Proteomes" id="UP000663400"/>
    </source>
</evidence>
<evidence type="ECO:0000313" key="4">
    <source>
        <dbReference type="EMBL" id="QSX76264.1"/>
    </source>
</evidence>
<feature type="region of interest" description="Disordered" evidence="1">
    <location>
        <begin position="28"/>
        <end position="48"/>
    </location>
</feature>
<dbReference type="PROSITE" id="PS51257">
    <property type="entry name" value="PROKAR_LIPOPROTEIN"/>
    <property type="match status" value="1"/>
</dbReference>
<accession>A0ABX7RFT8</accession>
<dbReference type="EMBL" id="CP071517">
    <property type="protein sequence ID" value="QSX76264.1"/>
    <property type="molecule type" value="Genomic_DNA"/>
</dbReference>
<protein>
    <submittedName>
        <fullName evidence="4">DUF4139 domain-containing protein</fullName>
    </submittedName>
</protein>
<organism evidence="4 5">
    <name type="scientific">Lysobacter arenosi</name>
    <dbReference type="NCBI Taxonomy" id="2795387"/>
    <lineage>
        <taxon>Bacteria</taxon>
        <taxon>Pseudomonadati</taxon>
        <taxon>Pseudomonadota</taxon>
        <taxon>Gammaproteobacteria</taxon>
        <taxon>Lysobacterales</taxon>
        <taxon>Lysobacteraceae</taxon>
        <taxon>Lysobacter</taxon>
    </lineage>
</organism>
<dbReference type="PANTHER" id="PTHR38075">
    <property type="entry name" value="DUF4139 DOMAIN-CONTAINING PROTEIN"/>
    <property type="match status" value="1"/>
</dbReference>
<proteinExistence type="predicted"/>
<keyword evidence="2" id="KW-0732">Signal</keyword>
<dbReference type="RefSeq" id="WP_200605791.1">
    <property type="nucleotide sequence ID" value="NZ_CP071517.1"/>
</dbReference>
<evidence type="ECO:0000256" key="1">
    <source>
        <dbReference type="SAM" id="MobiDB-lite"/>
    </source>
</evidence>
<feature type="chain" id="PRO_5045423483" evidence="2">
    <location>
        <begin position="21"/>
        <end position="522"/>
    </location>
</feature>
<sequence length="522" mass="55072">MKHPLSLLAPACLLAACSLAACSGSKAPADTGGAPAATQGATRQGADSGVATATRLTVYSGGYDQLAHSGVPQAGMPGYALVDRKLQRTLKQGENAITADDVPPSMDVEAASLRPLTDGIGIAGQRYVAALSGTDDVLAQAIGNKVTVEHTAGGSRQTDSGTLLSAGDGLTLALDDGSIKVIRNYDSFSLVDGQARLPRHAALQWTVTAPQAGDADFQLTYPMGGMAWRAEYLARLAKGDACQLALDGAALIANRSGVTFDDAAVSLVAGEPNVERIQVTGSRVTMDRMEMAAPAPAPPPEPTVRESGEYHAYDLPGRVRLAHGSNERVPLFAPRPSIACERAYVVEADGGGWVPPQPVIEPSFRGATGVLPVTTTVSIKNSREAGLGQPLPAGRVRAFVDGDFLGESMLPHTATGEEIRLQLGKAFDLRAKREPRDFRLDRAGRTITETIELTLTNGKKTAATIRVIEPLPRWSDWELVASSVPGNKKDAQHAQFEVPVPAEGEATLTYTVRYRWNKDVTP</sequence>
<evidence type="ECO:0000256" key="2">
    <source>
        <dbReference type="SAM" id="SignalP"/>
    </source>
</evidence>
<gene>
    <name evidence="4" type="ORF">HIV01_007180</name>
</gene>
<reference evidence="4 5" key="1">
    <citation type="submission" date="2021-02" db="EMBL/GenBank/DDBJ databases">
        <title>Lysobacter arenosi sp. nov., isolated from soil of gangwondo yeongwol, south Korea.</title>
        <authorList>
            <person name="Kim K.R."/>
            <person name="Kim K.H."/>
            <person name="Jeon C.O."/>
        </authorList>
    </citation>
    <scope>NUCLEOTIDE SEQUENCE [LARGE SCALE GENOMIC DNA]</scope>
    <source>
        <strain evidence="4 5">R7</strain>
    </source>
</reference>